<evidence type="ECO:0000313" key="2">
    <source>
        <dbReference type="Proteomes" id="UP000184267"/>
    </source>
</evidence>
<dbReference type="OMA" id="QSWVIAT"/>
<name>A0A1M2V321_TRAPU</name>
<comment type="caution">
    <text evidence="1">The sequence shown here is derived from an EMBL/GenBank/DDBJ whole genome shotgun (WGS) entry which is preliminary data.</text>
</comment>
<sequence>MSSRAATLNISELSSIHRLPPELLMPILCDARQRLQDIRFAHVCRHWRTLLLATPEYWVSTLESLKIAPYTPVGLVMHCLTLSSPRPIKVQVIFMGQTERQLLAPHASRIAQLSILGFMGEAAVQAFEGLLKDSLPVLTNLRYDCDIPFLGSARTAVHPLSDFPLPSLRHLEIPSSFPLHMCATPALTHLVVNVDGPLRDSHRFREALSRCRSLQTLAFRPDDPKRPISAPVALSEHPPQDKMPRLRRISFAGTAGYMTDILAHLNMPPPDSLHLRATLPRVDIRAVLASPTVAAWNIVPTLTRLYIGRTYHTGRIHVLGYAHVHKTGVPHRKRERLDIALWSNWAEDNALVEVLRAFTVPESEVVALAVALPRLPPSLERSAWGRPWAGSTGDTGSGTFELPCALRRLELLGGMSDSAKVRLARGFVRASGGVDRPPSRELTLCWVLDVARGFACEERAGDELRRLGKLLEEFDSEGCQLGRLELYGMLQSWVIATRVGEVSTNAQRCAEVAGSLLPHFEELVDVVVLM</sequence>
<dbReference type="STRING" id="154538.A0A1M2V321"/>
<dbReference type="AlphaFoldDB" id="A0A1M2V321"/>
<dbReference type="EMBL" id="MNAD01001707">
    <property type="protein sequence ID" value="OJT02009.1"/>
    <property type="molecule type" value="Genomic_DNA"/>
</dbReference>
<gene>
    <name evidence="1" type="ORF">TRAPUB_7543</name>
</gene>
<organism evidence="1 2">
    <name type="scientific">Trametes pubescens</name>
    <name type="common">White-rot fungus</name>
    <dbReference type="NCBI Taxonomy" id="154538"/>
    <lineage>
        <taxon>Eukaryota</taxon>
        <taxon>Fungi</taxon>
        <taxon>Dikarya</taxon>
        <taxon>Basidiomycota</taxon>
        <taxon>Agaricomycotina</taxon>
        <taxon>Agaricomycetes</taxon>
        <taxon>Polyporales</taxon>
        <taxon>Polyporaceae</taxon>
        <taxon>Trametes</taxon>
    </lineage>
</organism>
<proteinExistence type="predicted"/>
<dbReference type="Proteomes" id="UP000184267">
    <property type="component" value="Unassembled WGS sequence"/>
</dbReference>
<reference evidence="1 2" key="1">
    <citation type="submission" date="2016-10" db="EMBL/GenBank/DDBJ databases">
        <title>Genome sequence of the basidiomycete white-rot fungus Trametes pubescens.</title>
        <authorList>
            <person name="Makela M.R."/>
            <person name="Granchi Z."/>
            <person name="Peng M."/>
            <person name="De Vries R.P."/>
            <person name="Grigoriev I."/>
            <person name="Riley R."/>
            <person name="Hilden K."/>
        </authorList>
    </citation>
    <scope>NUCLEOTIDE SEQUENCE [LARGE SCALE GENOMIC DNA]</scope>
    <source>
        <strain evidence="1 2">FBCC735</strain>
    </source>
</reference>
<keyword evidence="2" id="KW-1185">Reference proteome</keyword>
<accession>A0A1M2V321</accession>
<evidence type="ECO:0000313" key="1">
    <source>
        <dbReference type="EMBL" id="OJT02009.1"/>
    </source>
</evidence>
<dbReference type="OrthoDB" id="2751071at2759"/>
<protein>
    <submittedName>
        <fullName evidence="1">Uncharacterized protein</fullName>
    </submittedName>
</protein>